<comment type="caution">
    <text evidence="7">The sequence shown here is derived from an EMBL/GenBank/DDBJ whole genome shotgun (WGS) entry which is preliminary data.</text>
</comment>
<name>A0A268NW30_SHOCL</name>
<evidence type="ECO:0000313" key="8">
    <source>
        <dbReference type="Proteomes" id="UP000216207"/>
    </source>
</evidence>
<evidence type="ECO:0000256" key="6">
    <source>
        <dbReference type="ARBA" id="ARBA00023136"/>
    </source>
</evidence>
<dbReference type="Pfam" id="PF02322">
    <property type="entry name" value="Cyt_bd_oxida_II"/>
    <property type="match status" value="1"/>
</dbReference>
<dbReference type="Proteomes" id="UP000216207">
    <property type="component" value="Unassembled WGS sequence"/>
</dbReference>
<dbReference type="GO" id="GO:0005886">
    <property type="term" value="C:plasma membrane"/>
    <property type="evidence" value="ECO:0007669"/>
    <property type="project" value="UniProtKB-SubCell"/>
</dbReference>
<reference evidence="7 8" key="1">
    <citation type="submission" date="2017-07" db="EMBL/GenBank/DDBJ databases">
        <title>Isolation and whole genome analysis of endospore-forming bacteria from heroin.</title>
        <authorList>
            <person name="Kalinowski J."/>
            <person name="Ahrens B."/>
            <person name="Al-Dilaimi A."/>
            <person name="Winkler A."/>
            <person name="Wibberg D."/>
            <person name="Schleenbecker U."/>
            <person name="Ruckert C."/>
            <person name="Wolfel R."/>
            <person name="Grass G."/>
        </authorList>
    </citation>
    <scope>NUCLEOTIDE SEQUENCE [LARGE SCALE GENOMIC DNA]</scope>
    <source>
        <strain evidence="7 8">7539</strain>
    </source>
</reference>
<sequence>MESVYVAVLLLWALLFIYAVAGSIDFGTGFWAMYYSRQNHYKAATIANNFLSPAWKVTNVFLVLLVVAFVALFPGAAPTLGTLMIVPFCLVLLLLTIRSAFLVYAYSTKKYSRMLTLVSGLCGLFIPAILVSILPAAIGGFVVVAGDKQYILVNELFLSPAFYTHVGFGLVTQLFISALFMCDYAKEAGDESTASSYRKNAIFLGPVTLVFAVAAIFTLIPEAPWMFEKFLSLWHWYTLSLFAFALGYSALWWRSKTSHLGHPRAALLLIVVQFGLASIAYGSAHLPYLLYPNVTIYDAFTNETMFRYLLIGFLIGLAILVPVFLYFWRLFFKDKAYLQSDQHDYS</sequence>
<keyword evidence="3" id="KW-1003">Cell membrane</keyword>
<evidence type="ECO:0000313" key="7">
    <source>
        <dbReference type="EMBL" id="PAE87449.1"/>
    </source>
</evidence>
<comment type="subcellular location">
    <subcellularLocation>
        <location evidence="1">Cell membrane</location>
        <topology evidence="1">Multi-pass membrane protein</topology>
    </subcellularLocation>
</comment>
<dbReference type="OMA" id="AGFWSMI"/>
<dbReference type="EMBL" id="NPCC01000034">
    <property type="protein sequence ID" value="PAE87449.1"/>
    <property type="molecule type" value="Genomic_DNA"/>
</dbReference>
<evidence type="ECO:0008006" key="9">
    <source>
        <dbReference type="Google" id="ProtNLM"/>
    </source>
</evidence>
<gene>
    <name evidence="7" type="ORF">CHH72_18510</name>
</gene>
<dbReference type="AlphaFoldDB" id="A0A268NW30"/>
<evidence type="ECO:0000256" key="3">
    <source>
        <dbReference type="ARBA" id="ARBA00022475"/>
    </source>
</evidence>
<evidence type="ECO:0000256" key="4">
    <source>
        <dbReference type="ARBA" id="ARBA00022692"/>
    </source>
</evidence>
<keyword evidence="5" id="KW-1133">Transmembrane helix</keyword>
<organism evidence="7 8">
    <name type="scientific">Shouchella clausii</name>
    <name type="common">Alkalihalobacillus clausii</name>
    <dbReference type="NCBI Taxonomy" id="79880"/>
    <lineage>
        <taxon>Bacteria</taxon>
        <taxon>Bacillati</taxon>
        <taxon>Bacillota</taxon>
        <taxon>Bacilli</taxon>
        <taxon>Bacillales</taxon>
        <taxon>Bacillaceae</taxon>
        <taxon>Shouchella</taxon>
    </lineage>
</organism>
<dbReference type="RefSeq" id="WP_011246137.1">
    <property type="nucleotide sequence ID" value="NZ_BOQS01000021.1"/>
</dbReference>
<evidence type="ECO:0000256" key="1">
    <source>
        <dbReference type="ARBA" id="ARBA00004651"/>
    </source>
</evidence>
<protein>
    <recommendedName>
        <fullName evidence="9">Cytochrome d ubiquinol oxidase subunit II</fullName>
    </recommendedName>
</protein>
<comment type="similarity">
    <text evidence="2">Belongs to the cytochrome ubiquinol oxidase subunit 2 family.</text>
</comment>
<accession>A0A268NW30</accession>
<proteinExistence type="inferred from homology"/>
<keyword evidence="4" id="KW-0812">Transmembrane</keyword>
<evidence type="ECO:0000256" key="5">
    <source>
        <dbReference type="ARBA" id="ARBA00022989"/>
    </source>
</evidence>
<evidence type="ECO:0000256" key="2">
    <source>
        <dbReference type="ARBA" id="ARBA00007543"/>
    </source>
</evidence>
<keyword evidence="6" id="KW-0472">Membrane</keyword>
<dbReference type="InterPro" id="IPR003317">
    <property type="entry name" value="Cyt-d_oxidase_su2"/>
</dbReference>